<dbReference type="EMBL" id="JANBUO010000513">
    <property type="protein sequence ID" value="KAJ2803534.1"/>
    <property type="molecule type" value="Genomic_DNA"/>
</dbReference>
<keyword evidence="4" id="KW-1185">Reference proteome</keyword>
<dbReference type="OrthoDB" id="5567786at2759"/>
<sequence>MQIFATLLVAASAVLAQQIGSEQGPDVASGPSAVSNPNVNNGQQFQNSLVSSGSKGGNVFEDLVGNTFIDTTSNVGISDNNFVNPSTTSVSGNTGATTNGEGNHIGDFIGGLPGGLPIGLGVGGPVGFHKRDAVFNNYGHGHPGYPVGYAPHGAPVHVLPAPVYAHPVYAPVHHVPVSYPVAAPHPAAYPVAAPRPVGYPVGQFNHNSQNAAIVQNQA</sequence>
<name>A0A9W8LU96_9FUNG</name>
<feature type="compositionally biased region" description="Polar residues" evidence="1">
    <location>
        <begin position="79"/>
        <end position="91"/>
    </location>
</feature>
<evidence type="ECO:0000313" key="3">
    <source>
        <dbReference type="EMBL" id="KAJ2803534.1"/>
    </source>
</evidence>
<evidence type="ECO:0000256" key="2">
    <source>
        <dbReference type="SAM" id="SignalP"/>
    </source>
</evidence>
<evidence type="ECO:0000256" key="1">
    <source>
        <dbReference type="SAM" id="MobiDB-lite"/>
    </source>
</evidence>
<accession>A0A9W8LU96</accession>
<feature type="region of interest" description="Disordered" evidence="1">
    <location>
        <begin position="22"/>
        <end position="50"/>
    </location>
</feature>
<protein>
    <submittedName>
        <fullName evidence="3">Uncharacterized protein</fullName>
    </submittedName>
</protein>
<reference evidence="3" key="1">
    <citation type="submission" date="2022-07" db="EMBL/GenBank/DDBJ databases">
        <title>Phylogenomic reconstructions and comparative analyses of Kickxellomycotina fungi.</title>
        <authorList>
            <person name="Reynolds N.K."/>
            <person name="Stajich J.E."/>
            <person name="Barry K."/>
            <person name="Grigoriev I.V."/>
            <person name="Crous P."/>
            <person name="Smith M.E."/>
        </authorList>
    </citation>
    <scope>NUCLEOTIDE SEQUENCE</scope>
    <source>
        <strain evidence="3">NRRL 1565</strain>
    </source>
</reference>
<feature type="chain" id="PRO_5040933229" evidence="2">
    <location>
        <begin position="17"/>
        <end position="218"/>
    </location>
</feature>
<feature type="compositionally biased region" description="Polar residues" evidence="1">
    <location>
        <begin position="32"/>
        <end position="50"/>
    </location>
</feature>
<keyword evidence="2" id="KW-0732">Signal</keyword>
<evidence type="ECO:0000313" key="4">
    <source>
        <dbReference type="Proteomes" id="UP001140094"/>
    </source>
</evidence>
<dbReference type="AlphaFoldDB" id="A0A9W8LU96"/>
<feature type="region of interest" description="Disordered" evidence="1">
    <location>
        <begin position="79"/>
        <end position="99"/>
    </location>
</feature>
<comment type="caution">
    <text evidence="3">The sequence shown here is derived from an EMBL/GenBank/DDBJ whole genome shotgun (WGS) entry which is preliminary data.</text>
</comment>
<feature type="signal peptide" evidence="2">
    <location>
        <begin position="1"/>
        <end position="16"/>
    </location>
</feature>
<proteinExistence type="predicted"/>
<organism evidence="3 4">
    <name type="scientific">Coemansia guatemalensis</name>
    <dbReference type="NCBI Taxonomy" id="2761395"/>
    <lineage>
        <taxon>Eukaryota</taxon>
        <taxon>Fungi</taxon>
        <taxon>Fungi incertae sedis</taxon>
        <taxon>Zoopagomycota</taxon>
        <taxon>Kickxellomycotina</taxon>
        <taxon>Kickxellomycetes</taxon>
        <taxon>Kickxellales</taxon>
        <taxon>Kickxellaceae</taxon>
        <taxon>Coemansia</taxon>
    </lineage>
</organism>
<gene>
    <name evidence="3" type="ORF">H4R20_002855</name>
</gene>
<dbReference type="Proteomes" id="UP001140094">
    <property type="component" value="Unassembled WGS sequence"/>
</dbReference>